<evidence type="ECO:0000313" key="1">
    <source>
        <dbReference type="EMBL" id="GAF69465.1"/>
    </source>
</evidence>
<gene>
    <name evidence="1" type="ORF">S01H1_17143</name>
</gene>
<protein>
    <submittedName>
        <fullName evidence="1">Uncharacterized protein</fullName>
    </submittedName>
</protein>
<organism evidence="1">
    <name type="scientific">marine sediment metagenome</name>
    <dbReference type="NCBI Taxonomy" id="412755"/>
    <lineage>
        <taxon>unclassified sequences</taxon>
        <taxon>metagenomes</taxon>
        <taxon>ecological metagenomes</taxon>
    </lineage>
</organism>
<dbReference type="EMBL" id="BARS01009071">
    <property type="protein sequence ID" value="GAF69465.1"/>
    <property type="molecule type" value="Genomic_DNA"/>
</dbReference>
<reference evidence="1" key="1">
    <citation type="journal article" date="2014" name="Front. Microbiol.">
        <title>High frequency of phylogenetically diverse reductive dehalogenase-homologous genes in deep subseafloor sedimentary metagenomes.</title>
        <authorList>
            <person name="Kawai M."/>
            <person name="Futagami T."/>
            <person name="Toyoda A."/>
            <person name="Takaki Y."/>
            <person name="Nishi S."/>
            <person name="Hori S."/>
            <person name="Arai W."/>
            <person name="Tsubouchi T."/>
            <person name="Morono Y."/>
            <person name="Uchiyama I."/>
            <person name="Ito T."/>
            <person name="Fujiyama A."/>
            <person name="Inagaki F."/>
            <person name="Takami H."/>
        </authorList>
    </citation>
    <scope>NUCLEOTIDE SEQUENCE</scope>
    <source>
        <strain evidence="1">Expedition CK06-06</strain>
    </source>
</reference>
<sequence>MPKKKDGKLDIQTEVFDLFKIIANPIKRETKCLIDSKVPRKPRKRKR</sequence>
<proteinExistence type="predicted"/>
<name>X0T0B5_9ZZZZ</name>
<comment type="caution">
    <text evidence="1">The sequence shown here is derived from an EMBL/GenBank/DDBJ whole genome shotgun (WGS) entry which is preliminary data.</text>
</comment>
<dbReference type="AlphaFoldDB" id="X0T0B5"/>
<accession>X0T0B5</accession>